<name>A0A6G1IZB6_9PLEO</name>
<accession>A0A6G1IZB6</accession>
<keyword evidence="2" id="KW-1185">Reference proteome</keyword>
<sequence length="81" mass="9087">MFLPSILLFFSECAELLWLAGYASALYTNRFSLKRASPRVFRRVGACIRSSLVAPRDSDLVPCRQERGECSITTTLKALSK</sequence>
<evidence type="ECO:0000313" key="1">
    <source>
        <dbReference type="EMBL" id="KAF2683594.1"/>
    </source>
</evidence>
<evidence type="ECO:0000313" key="2">
    <source>
        <dbReference type="Proteomes" id="UP000799291"/>
    </source>
</evidence>
<protein>
    <submittedName>
        <fullName evidence="1">Uncharacterized protein</fullName>
    </submittedName>
</protein>
<proteinExistence type="predicted"/>
<reference evidence="1" key="1">
    <citation type="journal article" date="2020" name="Stud. Mycol.">
        <title>101 Dothideomycetes genomes: a test case for predicting lifestyles and emergence of pathogens.</title>
        <authorList>
            <person name="Haridas S."/>
            <person name="Albert R."/>
            <person name="Binder M."/>
            <person name="Bloem J."/>
            <person name="Labutti K."/>
            <person name="Salamov A."/>
            <person name="Andreopoulos B."/>
            <person name="Baker S."/>
            <person name="Barry K."/>
            <person name="Bills G."/>
            <person name="Bluhm B."/>
            <person name="Cannon C."/>
            <person name="Castanera R."/>
            <person name="Culley D."/>
            <person name="Daum C."/>
            <person name="Ezra D."/>
            <person name="Gonzalez J."/>
            <person name="Henrissat B."/>
            <person name="Kuo A."/>
            <person name="Liang C."/>
            <person name="Lipzen A."/>
            <person name="Lutzoni F."/>
            <person name="Magnuson J."/>
            <person name="Mondo S."/>
            <person name="Nolan M."/>
            <person name="Ohm R."/>
            <person name="Pangilinan J."/>
            <person name="Park H.-J."/>
            <person name="Ramirez L."/>
            <person name="Alfaro M."/>
            <person name="Sun H."/>
            <person name="Tritt A."/>
            <person name="Yoshinaga Y."/>
            <person name="Zwiers L.-H."/>
            <person name="Turgeon B."/>
            <person name="Goodwin S."/>
            <person name="Spatafora J."/>
            <person name="Crous P."/>
            <person name="Grigoriev I."/>
        </authorList>
    </citation>
    <scope>NUCLEOTIDE SEQUENCE</scope>
    <source>
        <strain evidence="1">CBS 122367</strain>
    </source>
</reference>
<dbReference type="AlphaFoldDB" id="A0A6G1IZB6"/>
<dbReference type="EMBL" id="MU005583">
    <property type="protein sequence ID" value="KAF2683594.1"/>
    <property type="molecule type" value="Genomic_DNA"/>
</dbReference>
<gene>
    <name evidence="1" type="ORF">K458DRAFT_452207</name>
</gene>
<dbReference type="Proteomes" id="UP000799291">
    <property type="component" value="Unassembled WGS sequence"/>
</dbReference>
<organism evidence="1 2">
    <name type="scientific">Lentithecium fluviatile CBS 122367</name>
    <dbReference type="NCBI Taxonomy" id="1168545"/>
    <lineage>
        <taxon>Eukaryota</taxon>
        <taxon>Fungi</taxon>
        <taxon>Dikarya</taxon>
        <taxon>Ascomycota</taxon>
        <taxon>Pezizomycotina</taxon>
        <taxon>Dothideomycetes</taxon>
        <taxon>Pleosporomycetidae</taxon>
        <taxon>Pleosporales</taxon>
        <taxon>Massarineae</taxon>
        <taxon>Lentitheciaceae</taxon>
        <taxon>Lentithecium</taxon>
    </lineage>
</organism>